<feature type="compositionally biased region" description="Basic and acidic residues" evidence="9">
    <location>
        <begin position="38"/>
        <end position="98"/>
    </location>
</feature>
<feature type="compositionally biased region" description="Basic residues" evidence="9">
    <location>
        <begin position="99"/>
        <end position="113"/>
    </location>
</feature>
<keyword evidence="6" id="KW-0175">Coiled coil</keyword>
<evidence type="ECO:0000256" key="6">
    <source>
        <dbReference type="ARBA" id="ARBA00023054"/>
    </source>
</evidence>
<organism evidence="10 11">
    <name type="scientific">Penicillium citrinum</name>
    <dbReference type="NCBI Taxonomy" id="5077"/>
    <lineage>
        <taxon>Eukaryota</taxon>
        <taxon>Fungi</taxon>
        <taxon>Dikarya</taxon>
        <taxon>Ascomycota</taxon>
        <taxon>Pezizomycotina</taxon>
        <taxon>Eurotiomycetes</taxon>
        <taxon>Eurotiomycetidae</taxon>
        <taxon>Eurotiales</taxon>
        <taxon>Aspergillaceae</taxon>
        <taxon>Penicillium</taxon>
    </lineage>
</organism>
<keyword evidence="4 8" id="KW-0690">Ribosome biogenesis</keyword>
<dbReference type="InterPro" id="IPR005579">
    <property type="entry name" value="Cgr1-like"/>
</dbReference>
<evidence type="ECO:0000313" key="11">
    <source>
        <dbReference type="Proteomes" id="UP001147733"/>
    </source>
</evidence>
<evidence type="ECO:0000256" key="9">
    <source>
        <dbReference type="SAM" id="MobiDB-lite"/>
    </source>
</evidence>
<evidence type="ECO:0000256" key="1">
    <source>
        <dbReference type="ARBA" id="ARBA00004090"/>
    </source>
</evidence>
<comment type="subcellular location">
    <subcellularLocation>
        <location evidence="2 8">Nucleus</location>
        <location evidence="2 8">Nucleolus</location>
    </subcellularLocation>
</comment>
<evidence type="ECO:0000256" key="5">
    <source>
        <dbReference type="ARBA" id="ARBA00022552"/>
    </source>
</evidence>
<dbReference type="RefSeq" id="XP_056498983.1">
    <property type="nucleotide sequence ID" value="XM_056645542.1"/>
</dbReference>
<dbReference type="OrthoDB" id="3942380at2759"/>
<evidence type="ECO:0000313" key="10">
    <source>
        <dbReference type="EMBL" id="KAJ5226618.1"/>
    </source>
</evidence>
<comment type="function">
    <text evidence="1 8">Involved in nucleolar integrity and required for processing of the pre-rRNA for the 60S ribosome subunit.</text>
</comment>
<comment type="similarity">
    <text evidence="3 8">Belongs to the CGR1 family.</text>
</comment>
<feature type="region of interest" description="Disordered" evidence="9">
    <location>
        <begin position="1"/>
        <end position="113"/>
    </location>
</feature>
<evidence type="ECO:0000256" key="2">
    <source>
        <dbReference type="ARBA" id="ARBA00004604"/>
    </source>
</evidence>
<dbReference type="GO" id="GO:0005730">
    <property type="term" value="C:nucleolus"/>
    <property type="evidence" value="ECO:0007669"/>
    <property type="project" value="UniProtKB-SubCell"/>
</dbReference>
<reference evidence="10" key="2">
    <citation type="journal article" date="2023" name="IMA Fungus">
        <title>Comparative genomic study of the Penicillium genus elucidates a diverse pangenome and 15 lateral gene transfer events.</title>
        <authorList>
            <person name="Petersen C."/>
            <person name="Sorensen T."/>
            <person name="Nielsen M.R."/>
            <person name="Sondergaard T.E."/>
            <person name="Sorensen J.L."/>
            <person name="Fitzpatrick D.A."/>
            <person name="Frisvad J.C."/>
            <person name="Nielsen K.L."/>
        </authorList>
    </citation>
    <scope>NUCLEOTIDE SEQUENCE</scope>
    <source>
        <strain evidence="10">IBT 23319</strain>
    </source>
</reference>
<dbReference type="GeneID" id="81384709"/>
<dbReference type="GO" id="GO:0006364">
    <property type="term" value="P:rRNA processing"/>
    <property type="evidence" value="ECO:0007669"/>
    <property type="project" value="UniProtKB-UniRule"/>
</dbReference>
<feature type="compositionally biased region" description="Low complexity" evidence="9">
    <location>
        <begin position="1"/>
        <end position="13"/>
    </location>
</feature>
<protein>
    <recommendedName>
        <fullName evidence="8">rRNA-processing protein</fullName>
    </recommendedName>
</protein>
<keyword evidence="5 8" id="KW-0698">rRNA processing</keyword>
<evidence type="ECO:0000256" key="7">
    <source>
        <dbReference type="ARBA" id="ARBA00023242"/>
    </source>
</evidence>
<keyword evidence="11" id="KW-1185">Reference proteome</keyword>
<sequence length="113" mass="13381">MSTAVSTAAPTSTGMRKNGKNWHDTKKAFRPNAGLTSYEKRKQIQDQQKAVKELEREMKEEKEAERQSHIQRIKDKRAAKEEKARYEKMAEKMHAKRVERLKRREKRNKLLNS</sequence>
<evidence type="ECO:0000256" key="4">
    <source>
        <dbReference type="ARBA" id="ARBA00022517"/>
    </source>
</evidence>
<evidence type="ECO:0000256" key="8">
    <source>
        <dbReference type="RuleBase" id="RU363084"/>
    </source>
</evidence>
<accession>A0A9W9NV76</accession>
<keyword evidence="7 8" id="KW-0539">Nucleus</keyword>
<reference evidence="10" key="1">
    <citation type="submission" date="2022-11" db="EMBL/GenBank/DDBJ databases">
        <authorList>
            <person name="Petersen C."/>
        </authorList>
    </citation>
    <scope>NUCLEOTIDE SEQUENCE</scope>
    <source>
        <strain evidence="10">IBT 23319</strain>
    </source>
</reference>
<dbReference type="EMBL" id="JAPQKT010000006">
    <property type="protein sequence ID" value="KAJ5226618.1"/>
    <property type="molecule type" value="Genomic_DNA"/>
</dbReference>
<comment type="caution">
    <text evidence="10">The sequence shown here is derived from an EMBL/GenBank/DDBJ whole genome shotgun (WGS) entry which is preliminary data.</text>
</comment>
<evidence type="ECO:0000256" key="3">
    <source>
        <dbReference type="ARBA" id="ARBA00007869"/>
    </source>
</evidence>
<name>A0A9W9NV76_PENCI</name>
<proteinExistence type="inferred from homology"/>
<gene>
    <name evidence="10" type="ORF">N7469_006624</name>
</gene>
<dbReference type="Proteomes" id="UP001147733">
    <property type="component" value="Unassembled WGS sequence"/>
</dbReference>
<dbReference type="AlphaFoldDB" id="A0A9W9NV76"/>
<dbReference type="Pfam" id="PF03879">
    <property type="entry name" value="Cgr1"/>
    <property type="match status" value="1"/>
</dbReference>